<dbReference type="EMBL" id="CAJVQB010016590">
    <property type="protein sequence ID" value="CAG8780602.1"/>
    <property type="molecule type" value="Genomic_DNA"/>
</dbReference>
<sequence length="76" mass="8937">MAKTFELCYDSEIPNYKDGPHIECGHINKIGIKWNEKPNTTNNLEPACKSWNKKIKKLKITQKSKNEDLKELKKYE</sequence>
<name>A0ABN7VKB6_GIGMA</name>
<dbReference type="Proteomes" id="UP000789901">
    <property type="component" value="Unassembled WGS sequence"/>
</dbReference>
<protein>
    <submittedName>
        <fullName evidence="1">18904_t:CDS:1</fullName>
    </submittedName>
</protein>
<evidence type="ECO:0000313" key="1">
    <source>
        <dbReference type="EMBL" id="CAG8780602.1"/>
    </source>
</evidence>
<organism evidence="1 2">
    <name type="scientific">Gigaspora margarita</name>
    <dbReference type="NCBI Taxonomy" id="4874"/>
    <lineage>
        <taxon>Eukaryota</taxon>
        <taxon>Fungi</taxon>
        <taxon>Fungi incertae sedis</taxon>
        <taxon>Mucoromycota</taxon>
        <taxon>Glomeromycotina</taxon>
        <taxon>Glomeromycetes</taxon>
        <taxon>Diversisporales</taxon>
        <taxon>Gigasporaceae</taxon>
        <taxon>Gigaspora</taxon>
    </lineage>
</organism>
<comment type="caution">
    <text evidence="1">The sequence shown here is derived from an EMBL/GenBank/DDBJ whole genome shotgun (WGS) entry which is preliminary data.</text>
</comment>
<gene>
    <name evidence="1" type="ORF">GMARGA_LOCUS19671</name>
</gene>
<reference evidence="1 2" key="1">
    <citation type="submission" date="2021-06" db="EMBL/GenBank/DDBJ databases">
        <authorList>
            <person name="Kallberg Y."/>
            <person name="Tangrot J."/>
            <person name="Rosling A."/>
        </authorList>
    </citation>
    <scope>NUCLEOTIDE SEQUENCE [LARGE SCALE GENOMIC DNA]</scope>
    <source>
        <strain evidence="1 2">120-4 pot B 10/14</strain>
    </source>
</reference>
<evidence type="ECO:0000313" key="2">
    <source>
        <dbReference type="Proteomes" id="UP000789901"/>
    </source>
</evidence>
<proteinExistence type="predicted"/>
<keyword evidence="2" id="KW-1185">Reference proteome</keyword>
<accession>A0ABN7VKB6</accession>